<organism evidence="3 4">
    <name type="scientific">Lebetimonas natsushimae</name>
    <dbReference type="NCBI Taxonomy" id="1936991"/>
    <lineage>
        <taxon>Bacteria</taxon>
        <taxon>Pseudomonadati</taxon>
        <taxon>Campylobacterota</taxon>
        <taxon>Epsilonproteobacteria</taxon>
        <taxon>Nautiliales</taxon>
        <taxon>Nautiliaceae</taxon>
        <taxon>Lebetimonas</taxon>
    </lineage>
</organism>
<comment type="similarity">
    <text evidence="1 2">Belongs to the UPF0178 family.</text>
</comment>
<dbReference type="Pfam" id="PF02639">
    <property type="entry name" value="DUF188"/>
    <property type="match status" value="1"/>
</dbReference>
<sequence>MKLLIDADALPKAIKPIIYRAVNKRKLKTIVVSNKKIFFDKSPFIEYIVVSEGIDKADDEIVKRTEKNDLIITADIPLADRCVKKGAVALGHRGEIYDENSIQNFLSIRNLMAEIRESGEITKGPKPFSKKNIQNFANSFSKLLDKLI</sequence>
<dbReference type="PANTHER" id="PTHR35146">
    <property type="entry name" value="UPF0178 PROTEIN YAII"/>
    <property type="match status" value="1"/>
</dbReference>
<evidence type="ECO:0000313" key="4">
    <source>
        <dbReference type="Proteomes" id="UP000217944"/>
    </source>
</evidence>
<proteinExistence type="inferred from homology"/>
<dbReference type="EMBL" id="BDME01000006">
    <property type="protein sequence ID" value="GAX88158.1"/>
    <property type="molecule type" value="Genomic_DNA"/>
</dbReference>
<evidence type="ECO:0000313" key="3">
    <source>
        <dbReference type="EMBL" id="GAX88158.1"/>
    </source>
</evidence>
<evidence type="ECO:0000256" key="1">
    <source>
        <dbReference type="ARBA" id="ARBA00008522"/>
    </source>
</evidence>
<dbReference type="Proteomes" id="UP000217944">
    <property type="component" value="Unassembled WGS sequence"/>
</dbReference>
<dbReference type="RefSeq" id="WP_096259967.1">
    <property type="nucleotide sequence ID" value="NZ_BDME01000006.1"/>
</dbReference>
<dbReference type="HAMAP" id="MF_00489">
    <property type="entry name" value="UPF0178"/>
    <property type="match status" value="1"/>
</dbReference>
<dbReference type="OrthoDB" id="9798918at2"/>
<evidence type="ECO:0000256" key="2">
    <source>
        <dbReference type="HAMAP-Rule" id="MF_00489"/>
    </source>
</evidence>
<dbReference type="PANTHER" id="PTHR35146:SF1">
    <property type="entry name" value="UPF0178 PROTEIN YAII"/>
    <property type="match status" value="1"/>
</dbReference>
<dbReference type="InterPro" id="IPR003791">
    <property type="entry name" value="UPF0178"/>
</dbReference>
<keyword evidence="4" id="KW-1185">Reference proteome</keyword>
<comment type="caution">
    <text evidence="3">The sequence shown here is derived from an EMBL/GenBank/DDBJ whole genome shotgun (WGS) entry which is preliminary data.</text>
</comment>
<reference evidence="3 4" key="1">
    <citation type="journal article" date="2017" name="Syst. Appl. Microbiol.">
        <title>Lebetimonas natsushimae sp. nov., a novel strictly anaerobic, moderately thermophilic chemoautotroph isolated from a deep-sea hydrothermal vent polychaete nest in the Mid-Okinawa Trough.</title>
        <authorList>
            <person name="Nagata R."/>
            <person name="Takaki Y."/>
            <person name="Tame A."/>
            <person name="Nunoura T."/>
            <person name="Muto H."/>
            <person name="Mino S."/>
            <person name="Sawayama S."/>
            <person name="Takai K."/>
            <person name="Nakagawa S."/>
        </authorList>
    </citation>
    <scope>NUCLEOTIDE SEQUENCE [LARGE SCALE GENOMIC DNA]</scope>
    <source>
        <strain evidence="3 4">HS1857</strain>
    </source>
</reference>
<protein>
    <recommendedName>
        <fullName evidence="2">UPF0178 protein LNAT_P1453</fullName>
    </recommendedName>
</protein>
<gene>
    <name evidence="3" type="ORF">LNAT_P1453</name>
</gene>
<dbReference type="AlphaFoldDB" id="A0A292YFC2"/>
<name>A0A292YFC2_9BACT</name>
<dbReference type="NCBIfam" id="NF001095">
    <property type="entry name" value="PRK00124.1"/>
    <property type="match status" value="1"/>
</dbReference>
<accession>A0A292YFC2</accession>
<dbReference type="CDD" id="cd18720">
    <property type="entry name" value="PIN_YqxD-like"/>
    <property type="match status" value="1"/>
</dbReference>